<feature type="domain" description="SH3" evidence="7">
    <location>
        <begin position="414"/>
        <end position="473"/>
    </location>
</feature>
<keyword evidence="9" id="KW-1185">Reference proteome</keyword>
<feature type="compositionally biased region" description="Polar residues" evidence="6">
    <location>
        <begin position="60"/>
        <end position="99"/>
    </location>
</feature>
<dbReference type="PRINTS" id="PR00452">
    <property type="entry name" value="SH3DOMAIN"/>
</dbReference>
<gene>
    <name evidence="8" type="ORF">ANN_18664</name>
</gene>
<proteinExistence type="predicted"/>
<feature type="compositionally biased region" description="Low complexity" evidence="6">
    <location>
        <begin position="119"/>
        <end position="132"/>
    </location>
</feature>
<feature type="compositionally biased region" description="Polar residues" evidence="6">
    <location>
        <begin position="194"/>
        <end position="219"/>
    </location>
</feature>
<dbReference type="EMBL" id="JAJSOF020000023">
    <property type="protein sequence ID" value="KAJ4436037.1"/>
    <property type="molecule type" value="Genomic_DNA"/>
</dbReference>
<evidence type="ECO:0000256" key="6">
    <source>
        <dbReference type="SAM" id="MobiDB-lite"/>
    </source>
</evidence>
<evidence type="ECO:0000259" key="7">
    <source>
        <dbReference type="PROSITE" id="PS50002"/>
    </source>
</evidence>
<comment type="caution">
    <text evidence="8">The sequence shown here is derived from an EMBL/GenBank/DDBJ whole genome shotgun (WGS) entry which is preliminary data.</text>
</comment>
<dbReference type="PRINTS" id="PR00499">
    <property type="entry name" value="P67PHOX"/>
</dbReference>
<evidence type="ECO:0000256" key="4">
    <source>
        <dbReference type="ARBA" id="ARBA00023136"/>
    </source>
</evidence>
<dbReference type="InterPro" id="IPR001084">
    <property type="entry name" value="MAP_tubulin-bd_rpt"/>
</dbReference>
<feature type="region of interest" description="Disordered" evidence="6">
    <location>
        <begin position="176"/>
        <end position="219"/>
    </location>
</feature>
<feature type="compositionally biased region" description="Polar residues" evidence="6">
    <location>
        <begin position="18"/>
        <end position="34"/>
    </location>
</feature>
<name>A0ABQ8SQR5_PERAM</name>
<comment type="subcellular location">
    <subcellularLocation>
        <location evidence="1">Membrane</location>
        <topology evidence="1">Peripheral membrane protein</topology>
    </subcellularLocation>
</comment>
<feature type="region of interest" description="Disordered" evidence="6">
    <location>
        <begin position="283"/>
        <end position="318"/>
    </location>
</feature>
<feature type="compositionally biased region" description="Pro residues" evidence="6">
    <location>
        <begin position="301"/>
        <end position="313"/>
    </location>
</feature>
<dbReference type="PROSITE" id="PS00229">
    <property type="entry name" value="TAU_MAP_1"/>
    <property type="match status" value="1"/>
</dbReference>
<dbReference type="Gene3D" id="2.30.30.40">
    <property type="entry name" value="SH3 Domains"/>
    <property type="match status" value="2"/>
</dbReference>
<dbReference type="InterPro" id="IPR050384">
    <property type="entry name" value="Endophilin_SH3RF"/>
</dbReference>
<evidence type="ECO:0000256" key="2">
    <source>
        <dbReference type="ARBA" id="ARBA00022443"/>
    </source>
</evidence>
<dbReference type="Proteomes" id="UP001148838">
    <property type="component" value="Unassembled WGS sequence"/>
</dbReference>
<evidence type="ECO:0000256" key="1">
    <source>
        <dbReference type="ARBA" id="ARBA00004170"/>
    </source>
</evidence>
<dbReference type="PANTHER" id="PTHR14167:SF81">
    <property type="entry name" value="ENDOPHILIN-A"/>
    <property type="match status" value="1"/>
</dbReference>
<feature type="region of interest" description="Disordered" evidence="6">
    <location>
        <begin position="18"/>
        <end position="103"/>
    </location>
</feature>
<feature type="compositionally biased region" description="Polar residues" evidence="6">
    <location>
        <begin position="133"/>
        <end position="151"/>
    </location>
</feature>
<feature type="domain" description="SH3" evidence="7">
    <location>
        <begin position="340"/>
        <end position="399"/>
    </location>
</feature>
<dbReference type="Pfam" id="PF00018">
    <property type="entry name" value="SH3_1"/>
    <property type="match status" value="1"/>
</dbReference>
<feature type="region of interest" description="Disordered" evidence="6">
    <location>
        <begin position="116"/>
        <end position="163"/>
    </location>
</feature>
<protein>
    <recommendedName>
        <fullName evidence="7">SH3 domain-containing protein</fullName>
    </recommendedName>
</protein>
<reference evidence="8 9" key="1">
    <citation type="journal article" date="2022" name="Allergy">
        <title>Genome assembly and annotation of Periplaneta americana reveal a comprehensive cockroach allergen profile.</title>
        <authorList>
            <person name="Wang L."/>
            <person name="Xiong Q."/>
            <person name="Saelim N."/>
            <person name="Wang L."/>
            <person name="Nong W."/>
            <person name="Wan A.T."/>
            <person name="Shi M."/>
            <person name="Liu X."/>
            <person name="Cao Q."/>
            <person name="Hui J.H.L."/>
            <person name="Sookrung N."/>
            <person name="Leung T.F."/>
            <person name="Tungtrongchitr A."/>
            <person name="Tsui S.K.W."/>
        </authorList>
    </citation>
    <scope>NUCLEOTIDE SEQUENCE [LARGE SCALE GENOMIC DNA]</scope>
    <source>
        <strain evidence="8">PWHHKU_190912</strain>
    </source>
</reference>
<keyword evidence="4" id="KW-0472">Membrane</keyword>
<evidence type="ECO:0000256" key="5">
    <source>
        <dbReference type="PROSITE-ProRule" id="PRU00192"/>
    </source>
</evidence>
<organism evidence="8 9">
    <name type="scientific">Periplaneta americana</name>
    <name type="common">American cockroach</name>
    <name type="synonym">Blatta americana</name>
    <dbReference type="NCBI Taxonomy" id="6978"/>
    <lineage>
        <taxon>Eukaryota</taxon>
        <taxon>Metazoa</taxon>
        <taxon>Ecdysozoa</taxon>
        <taxon>Arthropoda</taxon>
        <taxon>Hexapoda</taxon>
        <taxon>Insecta</taxon>
        <taxon>Pterygota</taxon>
        <taxon>Neoptera</taxon>
        <taxon>Polyneoptera</taxon>
        <taxon>Dictyoptera</taxon>
        <taxon>Blattodea</taxon>
        <taxon>Blattoidea</taxon>
        <taxon>Blattidae</taxon>
        <taxon>Blattinae</taxon>
        <taxon>Periplaneta</taxon>
    </lineage>
</organism>
<dbReference type="Pfam" id="PF14604">
    <property type="entry name" value="SH3_9"/>
    <property type="match status" value="1"/>
</dbReference>
<dbReference type="InterPro" id="IPR036028">
    <property type="entry name" value="SH3-like_dom_sf"/>
</dbReference>
<dbReference type="InterPro" id="IPR001452">
    <property type="entry name" value="SH3_domain"/>
</dbReference>
<feature type="compositionally biased region" description="Low complexity" evidence="6">
    <location>
        <begin position="176"/>
        <end position="186"/>
    </location>
</feature>
<keyword evidence="2 5" id="KW-0728">SH3 domain</keyword>
<dbReference type="SUPFAM" id="SSF50044">
    <property type="entry name" value="SH3-domain"/>
    <property type="match status" value="2"/>
</dbReference>
<evidence type="ECO:0000256" key="3">
    <source>
        <dbReference type="ARBA" id="ARBA00023054"/>
    </source>
</evidence>
<sequence length="480" mass="52452">MLIHKLIDTGNECNFAITSNSNDPFPKLTPTSRPLSLHLGRPPGQKKKPPPRPPPPKFAQKNQQRKQVPNRPSNLLSGIFSRNTSRMTNSQHNISTQQKNMKKETQMPIATASLIDLHSPSCSPTPTTRSSSDGLSVNSFGSDGSVSNNGHTPGGGSSSMFESGFEDDFDFFGGLSTSSSFSTPSSEQKDPWSIQPQDPFSPPRQQTTSSSAPTQKVTSNSTFYKQVVSSSTVVKSTSFTSMPTIIRAKPGRPPTLPKVSEATSDQVSRISLFPVAVNRSTAKNHTTNGEYDDNDAGNWSPPMPSIPPPPLPPEALRELDIDGPPPVLPPRPLKFQAEDMKKPYGIALYDYPATHPDDLSFQASDVIFLLHQVNADWLYGQVGQNQGMFPTNFIKIVVPLNGTEGDNSKQLQRSPAQVVTALYSFSPETWDDLELQEGSSVYVISRIDDDWLYGECGGKYGQFPSAYVDHIPSNLPQRSD</sequence>
<evidence type="ECO:0000313" key="8">
    <source>
        <dbReference type="EMBL" id="KAJ4436037.1"/>
    </source>
</evidence>
<dbReference type="PANTHER" id="PTHR14167">
    <property type="entry name" value="SH3 DOMAIN-CONTAINING"/>
    <property type="match status" value="1"/>
</dbReference>
<evidence type="ECO:0000313" key="9">
    <source>
        <dbReference type="Proteomes" id="UP001148838"/>
    </source>
</evidence>
<dbReference type="PROSITE" id="PS50002">
    <property type="entry name" value="SH3"/>
    <property type="match status" value="2"/>
</dbReference>
<keyword evidence="3" id="KW-0175">Coiled coil</keyword>
<accession>A0ABQ8SQR5</accession>
<dbReference type="SMART" id="SM00326">
    <property type="entry name" value="SH3"/>
    <property type="match status" value="2"/>
</dbReference>